<dbReference type="AlphaFoldDB" id="A0A4Y7JLI2"/>
<dbReference type="Proteomes" id="UP000316621">
    <property type="component" value="Chromosome 5"/>
</dbReference>
<name>A0A4Y7JLI2_PAPSO</name>
<keyword evidence="2" id="KW-1185">Reference proteome</keyword>
<evidence type="ECO:0000313" key="2">
    <source>
        <dbReference type="Proteomes" id="UP000316621"/>
    </source>
</evidence>
<proteinExistence type="predicted"/>
<organism evidence="1 2">
    <name type="scientific">Papaver somniferum</name>
    <name type="common">Opium poppy</name>
    <dbReference type="NCBI Taxonomy" id="3469"/>
    <lineage>
        <taxon>Eukaryota</taxon>
        <taxon>Viridiplantae</taxon>
        <taxon>Streptophyta</taxon>
        <taxon>Embryophyta</taxon>
        <taxon>Tracheophyta</taxon>
        <taxon>Spermatophyta</taxon>
        <taxon>Magnoliopsida</taxon>
        <taxon>Ranunculales</taxon>
        <taxon>Papaveraceae</taxon>
        <taxon>Papaveroideae</taxon>
        <taxon>Papaver</taxon>
    </lineage>
</organism>
<accession>A0A4Y7JLI2</accession>
<dbReference type="EMBL" id="CM010719">
    <property type="protein sequence ID" value="RZC61607.1"/>
    <property type="molecule type" value="Genomic_DNA"/>
</dbReference>
<reference evidence="1 2" key="1">
    <citation type="journal article" date="2018" name="Science">
        <title>The opium poppy genome and morphinan production.</title>
        <authorList>
            <person name="Guo L."/>
            <person name="Winzer T."/>
            <person name="Yang X."/>
            <person name="Li Y."/>
            <person name="Ning Z."/>
            <person name="He Z."/>
            <person name="Teodor R."/>
            <person name="Lu Y."/>
            <person name="Bowser T.A."/>
            <person name="Graham I.A."/>
            <person name="Ye K."/>
        </authorList>
    </citation>
    <scope>NUCLEOTIDE SEQUENCE [LARGE SCALE GENOMIC DNA]</scope>
    <source>
        <strain evidence="2">cv. HN1</strain>
        <tissue evidence="1">Leaves</tissue>
    </source>
</reference>
<sequence length="25" mass="3102">MTEKEVQVQRILVRIHPHLFWRDGL</sequence>
<evidence type="ECO:0000313" key="1">
    <source>
        <dbReference type="EMBL" id="RZC61607.1"/>
    </source>
</evidence>
<dbReference type="Gramene" id="RZC61607">
    <property type="protein sequence ID" value="RZC61607"/>
    <property type="gene ID" value="C5167_023363"/>
</dbReference>
<protein>
    <submittedName>
        <fullName evidence="1">Uncharacterized protein</fullName>
    </submittedName>
</protein>
<gene>
    <name evidence="1" type="ORF">C5167_023363</name>
</gene>